<dbReference type="EMBL" id="RDQH01000330">
    <property type="protein sequence ID" value="RXI01202.1"/>
    <property type="molecule type" value="Genomic_DNA"/>
</dbReference>
<dbReference type="Proteomes" id="UP000290289">
    <property type="component" value="Chromosome 4"/>
</dbReference>
<reference evidence="1 2" key="1">
    <citation type="submission" date="2018-10" db="EMBL/GenBank/DDBJ databases">
        <title>A high-quality apple genome assembly.</title>
        <authorList>
            <person name="Hu J."/>
        </authorList>
    </citation>
    <scope>NUCLEOTIDE SEQUENCE [LARGE SCALE GENOMIC DNA]</scope>
    <source>
        <strain evidence="2">cv. HFTH1</strain>
        <tissue evidence="1">Young leaf</tissue>
    </source>
</reference>
<accession>A0A498K783</accession>
<proteinExistence type="predicted"/>
<gene>
    <name evidence="1" type="ORF">DVH24_001436</name>
</gene>
<dbReference type="AlphaFoldDB" id="A0A498K783"/>
<keyword evidence="2" id="KW-1185">Reference proteome</keyword>
<protein>
    <submittedName>
        <fullName evidence="1">Uncharacterized protein</fullName>
    </submittedName>
</protein>
<organism evidence="1 2">
    <name type="scientific">Malus domestica</name>
    <name type="common">Apple</name>
    <name type="synonym">Pyrus malus</name>
    <dbReference type="NCBI Taxonomy" id="3750"/>
    <lineage>
        <taxon>Eukaryota</taxon>
        <taxon>Viridiplantae</taxon>
        <taxon>Streptophyta</taxon>
        <taxon>Embryophyta</taxon>
        <taxon>Tracheophyta</taxon>
        <taxon>Spermatophyta</taxon>
        <taxon>Magnoliopsida</taxon>
        <taxon>eudicotyledons</taxon>
        <taxon>Gunneridae</taxon>
        <taxon>Pentapetalae</taxon>
        <taxon>rosids</taxon>
        <taxon>fabids</taxon>
        <taxon>Rosales</taxon>
        <taxon>Rosaceae</taxon>
        <taxon>Amygdaloideae</taxon>
        <taxon>Maleae</taxon>
        <taxon>Malus</taxon>
    </lineage>
</organism>
<evidence type="ECO:0000313" key="2">
    <source>
        <dbReference type="Proteomes" id="UP000290289"/>
    </source>
</evidence>
<sequence length="98" mass="11130">MYVYVKALSVEEFAVRLAKHFTSLYQQVQLVIQEDQMRAHGEQMRAQLKAQGEEMRTYAEMVRDLVQAIQMSGLQISLPAPHLVSPSTSEPPRPADTQ</sequence>
<evidence type="ECO:0000313" key="1">
    <source>
        <dbReference type="EMBL" id="RXI01202.1"/>
    </source>
</evidence>
<name>A0A498K783_MALDO</name>
<comment type="caution">
    <text evidence="1">The sequence shown here is derived from an EMBL/GenBank/DDBJ whole genome shotgun (WGS) entry which is preliminary data.</text>
</comment>